<evidence type="ECO:0000313" key="3">
    <source>
        <dbReference type="Proteomes" id="UP000235728"/>
    </source>
</evidence>
<evidence type="ECO:0000313" key="2">
    <source>
        <dbReference type="EMBL" id="PMB68253.1"/>
    </source>
</evidence>
<organism evidence="2 3">
    <name type="scientific">Beauveria bassiana</name>
    <name type="common">White muscardine disease fungus</name>
    <name type="synonym">Tritirachium shiotae</name>
    <dbReference type="NCBI Taxonomy" id="176275"/>
    <lineage>
        <taxon>Eukaryota</taxon>
        <taxon>Fungi</taxon>
        <taxon>Dikarya</taxon>
        <taxon>Ascomycota</taxon>
        <taxon>Pezizomycotina</taxon>
        <taxon>Sordariomycetes</taxon>
        <taxon>Hypocreomycetidae</taxon>
        <taxon>Hypocreales</taxon>
        <taxon>Cordycipitaceae</taxon>
        <taxon>Beauveria</taxon>
    </lineage>
</organism>
<name>A0A2N6NLU6_BEABA</name>
<feature type="region of interest" description="Disordered" evidence="1">
    <location>
        <begin position="51"/>
        <end position="73"/>
    </location>
</feature>
<dbReference type="Proteomes" id="UP000235728">
    <property type="component" value="Unassembled WGS sequence"/>
</dbReference>
<dbReference type="AlphaFoldDB" id="A0A2N6NLU6"/>
<gene>
    <name evidence="2" type="ORF">BM221_006430</name>
</gene>
<proteinExistence type="predicted"/>
<dbReference type="EMBL" id="MRVG01000006">
    <property type="protein sequence ID" value="PMB68253.1"/>
    <property type="molecule type" value="Genomic_DNA"/>
</dbReference>
<sequence length="73" mass="8192">MDSATRDRGRVEELCTGEARGQKHYWAESIFSALLIMLDSAVQHGGRTFAVRSRRQRSEKVRDAASARINSTP</sequence>
<accession>A0A2N6NLU6</accession>
<reference evidence="2 3" key="1">
    <citation type="journal article" date="2016" name="Appl. Microbiol. Biotechnol.">
        <title>Characterization of T-DNA insertion mutants with decreased virulence in the entomopathogenic fungus Beauveria bassiana JEF-007.</title>
        <authorList>
            <person name="Kim S."/>
            <person name="Lee S.J."/>
            <person name="Nai Y.S."/>
            <person name="Yu J.S."/>
            <person name="Lee M.R."/>
            <person name="Yang Y.T."/>
            <person name="Kim J.S."/>
        </authorList>
    </citation>
    <scope>NUCLEOTIDE SEQUENCE [LARGE SCALE GENOMIC DNA]</scope>
    <source>
        <strain evidence="2 3">JEF-007</strain>
    </source>
</reference>
<protein>
    <submittedName>
        <fullName evidence="2">Uncharacterized protein</fullName>
    </submittedName>
</protein>
<feature type="compositionally biased region" description="Basic and acidic residues" evidence="1">
    <location>
        <begin position="56"/>
        <end position="65"/>
    </location>
</feature>
<evidence type="ECO:0000256" key="1">
    <source>
        <dbReference type="SAM" id="MobiDB-lite"/>
    </source>
</evidence>
<comment type="caution">
    <text evidence="2">The sequence shown here is derived from an EMBL/GenBank/DDBJ whole genome shotgun (WGS) entry which is preliminary data.</text>
</comment>